<gene>
    <name evidence="1" type="ORF">SDC9_164341</name>
</gene>
<evidence type="ECO:0000313" key="1">
    <source>
        <dbReference type="EMBL" id="MPN16992.1"/>
    </source>
</evidence>
<sequence length="201" mass="23846">MKLEKERRKHEEDERLRIEEILRIEQEEEALSSRLSEEKRLHERFEIERNRFLRKSNKFSQDALPQFSKAEIAREVETIRNEFDKKILNDIAKNIDTINISGIEEFTDKKKIDNEYTINAIFPEFDIHPDTVKKEMDNILLDIEKVNNNPLTDFETTDIEEAKNLIFEKAVQNKAQAEETSQGKHVNAKSFMAIKQMLKDH</sequence>
<comment type="caution">
    <text evidence="1">The sequence shown here is derived from an EMBL/GenBank/DDBJ whole genome shotgun (WGS) entry which is preliminary data.</text>
</comment>
<accession>A0A645FTL3</accession>
<organism evidence="1">
    <name type="scientific">bioreactor metagenome</name>
    <dbReference type="NCBI Taxonomy" id="1076179"/>
    <lineage>
        <taxon>unclassified sequences</taxon>
        <taxon>metagenomes</taxon>
        <taxon>ecological metagenomes</taxon>
    </lineage>
</organism>
<dbReference type="AlphaFoldDB" id="A0A645FTL3"/>
<proteinExistence type="predicted"/>
<reference evidence="1" key="1">
    <citation type="submission" date="2019-08" db="EMBL/GenBank/DDBJ databases">
        <authorList>
            <person name="Kucharzyk K."/>
            <person name="Murdoch R.W."/>
            <person name="Higgins S."/>
            <person name="Loffler F."/>
        </authorList>
    </citation>
    <scope>NUCLEOTIDE SEQUENCE</scope>
</reference>
<dbReference type="EMBL" id="VSSQ01064015">
    <property type="protein sequence ID" value="MPN16992.1"/>
    <property type="molecule type" value="Genomic_DNA"/>
</dbReference>
<protein>
    <submittedName>
        <fullName evidence="1">Uncharacterized protein</fullName>
    </submittedName>
</protein>
<name>A0A645FTL3_9ZZZZ</name>